<keyword evidence="1" id="KW-0472">Membrane</keyword>
<dbReference type="AlphaFoldDB" id="A0A8D9LN21"/>
<dbReference type="Gramene" id="A03p17150.2_BraZ1">
    <property type="protein sequence ID" value="A03p17150.2_BraZ1.CDS.1"/>
    <property type="gene ID" value="A03g17150.2_BraZ1"/>
</dbReference>
<evidence type="ECO:0000313" key="2">
    <source>
        <dbReference type="EMBL" id="CAG7880372.1"/>
    </source>
</evidence>
<feature type="transmembrane region" description="Helical" evidence="1">
    <location>
        <begin position="34"/>
        <end position="54"/>
    </location>
</feature>
<sequence>VNCVLFFGRRIRLSLSFSLFSDHLLIPTYVVSDFVLSPCFCIAVYSIFIVSYLFS</sequence>
<gene>
    <name evidence="2" type="ORF">BRAPAZ1V2_A03P17150.2</name>
</gene>
<evidence type="ECO:0000256" key="1">
    <source>
        <dbReference type="SAM" id="Phobius"/>
    </source>
</evidence>
<feature type="non-terminal residue" evidence="2">
    <location>
        <position position="1"/>
    </location>
</feature>
<keyword evidence="1" id="KW-1133">Transmembrane helix</keyword>
<keyword evidence="1" id="KW-0812">Transmembrane</keyword>
<protein>
    <submittedName>
        <fullName evidence="2">Uncharacterized protein</fullName>
    </submittedName>
</protein>
<name>A0A8D9LN21_BRACM</name>
<accession>A0A8D9LN21</accession>
<organism evidence="2 3">
    <name type="scientific">Brassica campestris</name>
    <name type="common">Field mustard</name>
    <dbReference type="NCBI Taxonomy" id="3711"/>
    <lineage>
        <taxon>Eukaryota</taxon>
        <taxon>Viridiplantae</taxon>
        <taxon>Streptophyta</taxon>
        <taxon>Embryophyta</taxon>
        <taxon>Tracheophyta</taxon>
        <taxon>Spermatophyta</taxon>
        <taxon>Magnoliopsida</taxon>
        <taxon>eudicotyledons</taxon>
        <taxon>Gunneridae</taxon>
        <taxon>Pentapetalae</taxon>
        <taxon>rosids</taxon>
        <taxon>malvids</taxon>
        <taxon>Brassicales</taxon>
        <taxon>Brassicaceae</taxon>
        <taxon>Brassiceae</taxon>
        <taxon>Brassica</taxon>
    </lineage>
</organism>
<dbReference type="EMBL" id="LS974619">
    <property type="protein sequence ID" value="CAG7880372.1"/>
    <property type="molecule type" value="Genomic_DNA"/>
</dbReference>
<proteinExistence type="predicted"/>
<dbReference type="Proteomes" id="UP000694005">
    <property type="component" value="Chromosome A03"/>
</dbReference>
<reference evidence="2 3" key="1">
    <citation type="submission" date="2021-07" db="EMBL/GenBank/DDBJ databases">
        <authorList>
            <consortium name="Genoscope - CEA"/>
            <person name="William W."/>
        </authorList>
    </citation>
    <scope>NUCLEOTIDE SEQUENCE [LARGE SCALE GENOMIC DNA]</scope>
</reference>
<evidence type="ECO:0000313" key="3">
    <source>
        <dbReference type="Proteomes" id="UP000694005"/>
    </source>
</evidence>